<proteinExistence type="predicted"/>
<comment type="caution">
    <text evidence="1">The sequence shown here is derived from an EMBL/GenBank/DDBJ whole genome shotgun (WGS) entry which is preliminary data.</text>
</comment>
<accession>A0A928VW88</accession>
<dbReference type="EMBL" id="JADEXN010000189">
    <property type="protein sequence ID" value="MBE9041397.1"/>
    <property type="molecule type" value="Genomic_DNA"/>
</dbReference>
<name>A0A928VW88_9CYAN</name>
<gene>
    <name evidence="1" type="ORF">IQ235_11450</name>
</gene>
<keyword evidence="2" id="KW-1185">Reference proteome</keyword>
<organism evidence="1 2">
    <name type="scientific">Zarconia navalis LEGE 11467</name>
    <dbReference type="NCBI Taxonomy" id="1828826"/>
    <lineage>
        <taxon>Bacteria</taxon>
        <taxon>Bacillati</taxon>
        <taxon>Cyanobacteriota</taxon>
        <taxon>Cyanophyceae</taxon>
        <taxon>Oscillatoriophycideae</taxon>
        <taxon>Oscillatoriales</taxon>
        <taxon>Oscillatoriales incertae sedis</taxon>
        <taxon>Zarconia</taxon>
        <taxon>Zarconia navalis</taxon>
    </lineage>
</organism>
<dbReference type="Proteomes" id="UP000621799">
    <property type="component" value="Unassembled WGS sequence"/>
</dbReference>
<evidence type="ECO:0000313" key="2">
    <source>
        <dbReference type="Proteomes" id="UP000621799"/>
    </source>
</evidence>
<evidence type="ECO:0000313" key="1">
    <source>
        <dbReference type="EMBL" id="MBE9041397.1"/>
    </source>
</evidence>
<dbReference type="RefSeq" id="WP_264321608.1">
    <property type="nucleotide sequence ID" value="NZ_JADEXN010000189.1"/>
</dbReference>
<dbReference type="AlphaFoldDB" id="A0A928VW88"/>
<sequence>MNSIKATDFLNHLLCQDVEIVREWLTSIIENKTKLPDNFNWLGLAEVAASRARKIVLELTEKSLQWAEISIATYEILDRIDTSVRSGDSSYTNSAMWLRVYLIGHLGFQNDRILNPQIIFDWFFSSLEISCLEACQKSQKWRLFLFQKQKCQLNYSEIQEILQLRRIREKLKFIKFLLESYPELVDKDVSLWLSIEDNLL</sequence>
<protein>
    <submittedName>
        <fullName evidence="1">Uncharacterized protein</fullName>
    </submittedName>
</protein>
<reference evidence="1" key="1">
    <citation type="submission" date="2020-10" db="EMBL/GenBank/DDBJ databases">
        <authorList>
            <person name="Castelo-Branco R."/>
            <person name="Eusebio N."/>
            <person name="Adriana R."/>
            <person name="Vieira A."/>
            <person name="Brugerolle De Fraissinette N."/>
            <person name="Rezende De Castro R."/>
            <person name="Schneider M.P."/>
            <person name="Vasconcelos V."/>
            <person name="Leao P.N."/>
        </authorList>
    </citation>
    <scope>NUCLEOTIDE SEQUENCE</scope>
    <source>
        <strain evidence="1">LEGE 11467</strain>
    </source>
</reference>